<reference evidence="3 4" key="1">
    <citation type="submission" date="2021-03" db="EMBL/GenBank/DDBJ databases">
        <title>Sequencing the genomes of 1000 actinobacteria strains.</title>
        <authorList>
            <person name="Klenk H.-P."/>
        </authorList>
    </citation>
    <scope>NUCLEOTIDE SEQUENCE [LARGE SCALE GENOMIC DNA]</scope>
    <source>
        <strain evidence="3 4">DSM 44580</strain>
    </source>
</reference>
<feature type="region of interest" description="Disordered" evidence="1">
    <location>
        <begin position="36"/>
        <end position="71"/>
    </location>
</feature>
<evidence type="ECO:0000256" key="2">
    <source>
        <dbReference type="SAM" id="SignalP"/>
    </source>
</evidence>
<organism evidence="3 4">
    <name type="scientific">Crossiella equi</name>
    <dbReference type="NCBI Taxonomy" id="130796"/>
    <lineage>
        <taxon>Bacteria</taxon>
        <taxon>Bacillati</taxon>
        <taxon>Actinomycetota</taxon>
        <taxon>Actinomycetes</taxon>
        <taxon>Pseudonocardiales</taxon>
        <taxon>Pseudonocardiaceae</taxon>
        <taxon>Crossiella</taxon>
    </lineage>
</organism>
<feature type="compositionally biased region" description="Low complexity" evidence="1">
    <location>
        <begin position="42"/>
        <end position="53"/>
    </location>
</feature>
<dbReference type="Proteomes" id="UP001519363">
    <property type="component" value="Unassembled WGS sequence"/>
</dbReference>
<keyword evidence="4" id="KW-1185">Reference proteome</keyword>
<name>A0ABS5A8P7_9PSEU</name>
<sequence>MPRRTRTTWLARVAVLAAAAAAIVTVTTLYAQSPSADESGRALPVPHAPVAPGAGQGDPLPPAPEPAVADSVRTAPPGRVLAHGKGLVVDEVAGPDRAQPVRRLTVSGAFEVRALDYEVLLDGVVLGRGLLAEDLSSARVALPGGAALKAGAVVSVRYGAEEPVVVGPLALGGPR</sequence>
<evidence type="ECO:0000256" key="1">
    <source>
        <dbReference type="SAM" id="MobiDB-lite"/>
    </source>
</evidence>
<keyword evidence="2" id="KW-0732">Signal</keyword>
<dbReference type="EMBL" id="JAGIOO010000001">
    <property type="protein sequence ID" value="MBP2472637.1"/>
    <property type="molecule type" value="Genomic_DNA"/>
</dbReference>
<gene>
    <name evidence="3" type="ORF">JOF53_001509</name>
</gene>
<dbReference type="RefSeq" id="WP_143342685.1">
    <property type="nucleotide sequence ID" value="NZ_JAGIOO010000001.1"/>
</dbReference>
<proteinExistence type="predicted"/>
<feature type="signal peptide" evidence="2">
    <location>
        <begin position="1"/>
        <end position="31"/>
    </location>
</feature>
<accession>A0ABS5A8P7</accession>
<evidence type="ECO:0000313" key="4">
    <source>
        <dbReference type="Proteomes" id="UP001519363"/>
    </source>
</evidence>
<feature type="chain" id="PRO_5045599704" description="DUF5666 domain-containing protein" evidence="2">
    <location>
        <begin position="32"/>
        <end position="175"/>
    </location>
</feature>
<evidence type="ECO:0000313" key="3">
    <source>
        <dbReference type="EMBL" id="MBP2472637.1"/>
    </source>
</evidence>
<comment type="caution">
    <text evidence="3">The sequence shown here is derived from an EMBL/GenBank/DDBJ whole genome shotgun (WGS) entry which is preliminary data.</text>
</comment>
<evidence type="ECO:0008006" key="5">
    <source>
        <dbReference type="Google" id="ProtNLM"/>
    </source>
</evidence>
<protein>
    <recommendedName>
        <fullName evidence="5">DUF5666 domain-containing protein</fullName>
    </recommendedName>
</protein>